<accession>A0A1M4U1Q7</accession>
<dbReference type="InterPro" id="IPR009711">
    <property type="entry name" value="UPF0473"/>
</dbReference>
<dbReference type="Pfam" id="PF06949">
    <property type="entry name" value="DUF1292"/>
    <property type="match status" value="1"/>
</dbReference>
<evidence type="ECO:0000256" key="3">
    <source>
        <dbReference type="SAM" id="MobiDB-lite"/>
    </source>
</evidence>
<keyword evidence="5" id="KW-1185">Reference proteome</keyword>
<dbReference type="AlphaFoldDB" id="A0A1M4U1Q7"/>
<evidence type="ECO:0000256" key="1">
    <source>
        <dbReference type="ARBA" id="ARBA00008439"/>
    </source>
</evidence>
<protein>
    <recommendedName>
        <fullName evidence="2">UPF0473 protein SAMN02746089_00356</fullName>
    </recommendedName>
</protein>
<dbReference type="OrthoDB" id="9811971at2"/>
<evidence type="ECO:0000256" key="2">
    <source>
        <dbReference type="HAMAP-Rule" id="MF_01448"/>
    </source>
</evidence>
<dbReference type="EMBL" id="FQVH01000002">
    <property type="protein sequence ID" value="SHE50605.1"/>
    <property type="molecule type" value="Genomic_DNA"/>
</dbReference>
<name>A0A1M4U1Q7_9THEO</name>
<evidence type="ECO:0000313" key="4">
    <source>
        <dbReference type="EMBL" id="SHE50605.1"/>
    </source>
</evidence>
<proteinExistence type="inferred from homology"/>
<comment type="similarity">
    <text evidence="1 2">Belongs to the UPF0473 family.</text>
</comment>
<dbReference type="STRING" id="1121256.SAMN02746089_00356"/>
<evidence type="ECO:0000313" key="5">
    <source>
        <dbReference type="Proteomes" id="UP000184088"/>
    </source>
</evidence>
<organism evidence="4 5">
    <name type="scientific">Caldanaerobius fijiensis DSM 17918</name>
    <dbReference type="NCBI Taxonomy" id="1121256"/>
    <lineage>
        <taxon>Bacteria</taxon>
        <taxon>Bacillati</taxon>
        <taxon>Bacillota</taxon>
        <taxon>Clostridia</taxon>
        <taxon>Thermoanaerobacterales</taxon>
        <taxon>Thermoanaerobacteraceae</taxon>
        <taxon>Caldanaerobius</taxon>
    </lineage>
</organism>
<reference evidence="4 5" key="1">
    <citation type="submission" date="2016-11" db="EMBL/GenBank/DDBJ databases">
        <authorList>
            <person name="Jaros S."/>
            <person name="Januszkiewicz K."/>
            <person name="Wedrychowicz H."/>
        </authorList>
    </citation>
    <scope>NUCLEOTIDE SEQUENCE [LARGE SCALE GENOMIC DNA]</scope>
    <source>
        <strain evidence="4 5">DSM 17918</strain>
    </source>
</reference>
<dbReference type="Proteomes" id="UP000184088">
    <property type="component" value="Unassembled WGS sequence"/>
</dbReference>
<dbReference type="HAMAP" id="MF_01448">
    <property type="entry name" value="UPF0473"/>
    <property type="match status" value="1"/>
</dbReference>
<feature type="compositionally biased region" description="Acidic residues" evidence="3">
    <location>
        <begin position="88"/>
        <end position="101"/>
    </location>
</feature>
<sequence length="101" mass="11596">MDNMNENNTIVLFDEDGNEVEFELIASLDVDDNTYVIVTPTEEDTDDAYILRVEQDENGEDVFVGIEDDDEFNAVAEAYEELSRGTYDYDEDDEDSDEDED</sequence>
<dbReference type="RefSeq" id="WP_073341380.1">
    <property type="nucleotide sequence ID" value="NZ_FQVH01000002.1"/>
</dbReference>
<feature type="region of interest" description="Disordered" evidence="3">
    <location>
        <begin position="80"/>
        <end position="101"/>
    </location>
</feature>
<gene>
    <name evidence="4" type="ORF">SAMN02746089_00356</name>
</gene>
<dbReference type="PANTHER" id="PTHR40066">
    <property type="entry name" value="UPF0473 PROTEIN CBO2561/CLC_2432"/>
    <property type="match status" value="1"/>
</dbReference>
<dbReference type="PANTHER" id="PTHR40066:SF1">
    <property type="entry name" value="UPF0473 PROTEIN CBO2561_CLC_2432"/>
    <property type="match status" value="1"/>
</dbReference>